<evidence type="ECO:0000313" key="7">
    <source>
        <dbReference type="EMBL" id="CAB4673291.1"/>
    </source>
</evidence>
<evidence type="ECO:0000256" key="3">
    <source>
        <dbReference type="ARBA" id="ARBA00022989"/>
    </source>
</evidence>
<evidence type="ECO:0000256" key="1">
    <source>
        <dbReference type="ARBA" id="ARBA00004141"/>
    </source>
</evidence>
<evidence type="ECO:0000256" key="2">
    <source>
        <dbReference type="ARBA" id="ARBA00022692"/>
    </source>
</evidence>
<keyword evidence="3 5" id="KW-1133">Transmembrane helix</keyword>
<dbReference type="CDD" id="cd13956">
    <property type="entry name" value="PT_UbiA"/>
    <property type="match status" value="1"/>
</dbReference>
<evidence type="ECO:0000313" key="6">
    <source>
        <dbReference type="EMBL" id="CAB4629442.1"/>
    </source>
</evidence>
<accession>A0A6J6MGI6</accession>
<dbReference type="InterPro" id="IPR050475">
    <property type="entry name" value="Prenyltransferase_related"/>
</dbReference>
<dbReference type="AlphaFoldDB" id="A0A6J6MGI6"/>
<evidence type="ECO:0000256" key="5">
    <source>
        <dbReference type="SAM" id="Phobius"/>
    </source>
</evidence>
<reference evidence="7" key="1">
    <citation type="submission" date="2020-05" db="EMBL/GenBank/DDBJ databases">
        <authorList>
            <person name="Chiriac C."/>
            <person name="Salcher M."/>
            <person name="Ghai R."/>
            <person name="Kavagutti S V."/>
        </authorList>
    </citation>
    <scope>NUCLEOTIDE SEQUENCE</scope>
</reference>
<dbReference type="Pfam" id="PF01040">
    <property type="entry name" value="UbiA"/>
    <property type="match status" value="1"/>
</dbReference>
<keyword evidence="4 5" id="KW-0472">Membrane</keyword>
<evidence type="ECO:0000256" key="4">
    <source>
        <dbReference type="ARBA" id="ARBA00023136"/>
    </source>
</evidence>
<dbReference type="PANTHER" id="PTHR42723">
    <property type="entry name" value="CHLOROPHYLL SYNTHASE"/>
    <property type="match status" value="1"/>
</dbReference>
<proteinExistence type="predicted"/>
<gene>
    <name evidence="6" type="ORF">UFOPK2106_00142</name>
    <name evidence="7" type="ORF">UFOPK2328_00673</name>
</gene>
<comment type="subcellular location">
    <subcellularLocation>
        <location evidence="1">Membrane</location>
        <topology evidence="1">Multi-pass membrane protein</topology>
    </subcellularLocation>
</comment>
<dbReference type="EMBL" id="CAEZWX010000097">
    <property type="protein sequence ID" value="CAB4673291.1"/>
    <property type="molecule type" value="Genomic_DNA"/>
</dbReference>
<dbReference type="InterPro" id="IPR000537">
    <property type="entry name" value="UbiA_prenyltransferase"/>
</dbReference>
<feature type="transmembrane region" description="Helical" evidence="5">
    <location>
        <begin position="254"/>
        <end position="273"/>
    </location>
</feature>
<dbReference type="InterPro" id="IPR044878">
    <property type="entry name" value="UbiA_sf"/>
</dbReference>
<keyword evidence="2 5" id="KW-0812">Transmembrane</keyword>
<feature type="transmembrane region" description="Helical" evidence="5">
    <location>
        <begin position="95"/>
        <end position="121"/>
    </location>
</feature>
<sequence>MILFVKAWALLKSTHPIPSLAVTFLTVLFGLSYSLPFQHLALIGFCVLAQQFSVGLSNDWIDYERDKSVNRQDKPTARGEVSAKLVRNASFTAGFAALALSLIFGWPSGLMMALMLAVGWSYNFGLKSNGFSVVPYAIGFGILPVFVTLSFQQPQVPSWWVIIAASLLGVSAHFANALPDLLEDRKTGVRALPHILGQRVSALVIAGTAILASTIVVTQSPSLNLVVAIAGFALTIGLALTASALALRSKPPRAIFYLLIAASFVNVVLLVLGQSNTVAI</sequence>
<dbReference type="GO" id="GO:0016765">
    <property type="term" value="F:transferase activity, transferring alkyl or aryl (other than methyl) groups"/>
    <property type="evidence" value="ECO:0007669"/>
    <property type="project" value="InterPro"/>
</dbReference>
<feature type="transmembrane region" description="Helical" evidence="5">
    <location>
        <begin position="225"/>
        <end position="247"/>
    </location>
</feature>
<protein>
    <submittedName>
        <fullName evidence="7">Unannotated protein</fullName>
    </submittedName>
</protein>
<feature type="transmembrane region" description="Helical" evidence="5">
    <location>
        <begin position="200"/>
        <end position="219"/>
    </location>
</feature>
<feature type="transmembrane region" description="Helical" evidence="5">
    <location>
        <begin position="133"/>
        <end position="152"/>
    </location>
</feature>
<name>A0A6J6MGI6_9ZZZZ</name>
<feature type="transmembrane region" description="Helical" evidence="5">
    <location>
        <begin position="158"/>
        <end position="179"/>
    </location>
</feature>
<dbReference type="EMBL" id="CAEZVS010000009">
    <property type="protein sequence ID" value="CAB4629442.1"/>
    <property type="molecule type" value="Genomic_DNA"/>
</dbReference>
<organism evidence="7">
    <name type="scientific">freshwater metagenome</name>
    <dbReference type="NCBI Taxonomy" id="449393"/>
    <lineage>
        <taxon>unclassified sequences</taxon>
        <taxon>metagenomes</taxon>
        <taxon>ecological metagenomes</taxon>
    </lineage>
</organism>
<dbReference type="Gene3D" id="1.10.357.140">
    <property type="entry name" value="UbiA prenyltransferase"/>
    <property type="match status" value="1"/>
</dbReference>
<dbReference type="GO" id="GO:0016020">
    <property type="term" value="C:membrane"/>
    <property type="evidence" value="ECO:0007669"/>
    <property type="project" value="UniProtKB-SubCell"/>
</dbReference>
<dbReference type="PANTHER" id="PTHR42723:SF1">
    <property type="entry name" value="CHLOROPHYLL SYNTHASE, CHLOROPLASTIC"/>
    <property type="match status" value="1"/>
</dbReference>